<feature type="domain" description="CN hydrolase" evidence="3">
    <location>
        <begin position="16"/>
        <end position="262"/>
    </location>
</feature>
<dbReference type="PROSITE" id="PS01227">
    <property type="entry name" value="UPF0012"/>
    <property type="match status" value="1"/>
</dbReference>
<dbReference type="EMBL" id="CP002959">
    <property type="protein sequence ID" value="AFM13607.1"/>
    <property type="molecule type" value="Genomic_DNA"/>
</dbReference>
<name>I4B8K0_TURPD</name>
<accession>I4B8K0</accession>
<dbReference type="CDD" id="cd07572">
    <property type="entry name" value="nit"/>
    <property type="match status" value="1"/>
</dbReference>
<dbReference type="GO" id="GO:0016811">
    <property type="term" value="F:hydrolase activity, acting on carbon-nitrogen (but not peptide) bonds, in linear amides"/>
    <property type="evidence" value="ECO:0007669"/>
    <property type="project" value="InterPro"/>
</dbReference>
<dbReference type="PANTHER" id="PTHR23088:SF27">
    <property type="entry name" value="DEAMINATED GLUTATHIONE AMIDASE"/>
    <property type="match status" value="1"/>
</dbReference>
<dbReference type="Pfam" id="PF00795">
    <property type="entry name" value="CN_hydrolase"/>
    <property type="match status" value="1"/>
</dbReference>
<keyword evidence="2" id="KW-0378">Hydrolase</keyword>
<reference evidence="4 5" key="1">
    <citation type="submission" date="2012-06" db="EMBL/GenBank/DDBJ databases">
        <title>The complete chromosome of genome of Turneriella parva DSM 21527.</title>
        <authorList>
            <consortium name="US DOE Joint Genome Institute (JGI-PGF)"/>
            <person name="Lucas S."/>
            <person name="Han J."/>
            <person name="Lapidus A."/>
            <person name="Bruce D."/>
            <person name="Goodwin L."/>
            <person name="Pitluck S."/>
            <person name="Peters L."/>
            <person name="Kyrpides N."/>
            <person name="Mavromatis K."/>
            <person name="Ivanova N."/>
            <person name="Mikhailova N."/>
            <person name="Chertkov O."/>
            <person name="Detter J.C."/>
            <person name="Tapia R."/>
            <person name="Han C."/>
            <person name="Land M."/>
            <person name="Hauser L."/>
            <person name="Markowitz V."/>
            <person name="Cheng J.-F."/>
            <person name="Hugenholtz P."/>
            <person name="Woyke T."/>
            <person name="Wu D."/>
            <person name="Gronow S."/>
            <person name="Wellnitz S."/>
            <person name="Brambilla E."/>
            <person name="Klenk H.-P."/>
            <person name="Eisen J.A."/>
        </authorList>
    </citation>
    <scope>NUCLEOTIDE SEQUENCE [LARGE SCALE GENOMIC DNA]</scope>
    <source>
        <strain evidence="5">ATCC BAA-1111 / DSM 21527 / NCTC 11395 / H</strain>
    </source>
</reference>
<dbReference type="PANTHER" id="PTHR23088">
    <property type="entry name" value="NITRILASE-RELATED"/>
    <property type="match status" value="1"/>
</dbReference>
<dbReference type="Proteomes" id="UP000006048">
    <property type="component" value="Chromosome"/>
</dbReference>
<dbReference type="InterPro" id="IPR001110">
    <property type="entry name" value="UPF0012_CS"/>
</dbReference>
<comment type="similarity">
    <text evidence="1">Belongs to the carbon-nitrogen hydrolase superfamily. NIT1/NIT2 family.</text>
</comment>
<keyword evidence="5" id="KW-1185">Reference proteome</keyword>
<evidence type="ECO:0000313" key="5">
    <source>
        <dbReference type="Proteomes" id="UP000006048"/>
    </source>
</evidence>
<dbReference type="SUPFAM" id="SSF56317">
    <property type="entry name" value="Carbon-nitrogen hydrolase"/>
    <property type="match status" value="1"/>
</dbReference>
<dbReference type="Gene3D" id="3.60.110.10">
    <property type="entry name" value="Carbon-nitrogen hydrolase"/>
    <property type="match status" value="1"/>
</dbReference>
<dbReference type="KEGG" id="tpx:Turpa_2968"/>
<evidence type="ECO:0000256" key="2">
    <source>
        <dbReference type="ARBA" id="ARBA00022801"/>
    </source>
</evidence>
<organism evidence="4 5">
    <name type="scientific">Turneriella parva (strain ATCC BAA-1111 / DSM 21527 / NCTC 11395 / H)</name>
    <name type="common">Leptospira parva</name>
    <dbReference type="NCBI Taxonomy" id="869212"/>
    <lineage>
        <taxon>Bacteria</taxon>
        <taxon>Pseudomonadati</taxon>
        <taxon>Spirochaetota</taxon>
        <taxon>Spirochaetia</taxon>
        <taxon>Leptospirales</taxon>
        <taxon>Leptospiraceae</taxon>
        <taxon>Turneriella</taxon>
    </lineage>
</organism>
<dbReference type="InterPro" id="IPR045254">
    <property type="entry name" value="Nit1/2_C-N_Hydrolase"/>
</dbReference>
<dbReference type="AlphaFoldDB" id="I4B8K0"/>
<sequence>MPANGVPVRRHHSKIMRAAVIQLNSQNDTGHNLEAAEQLIKAAVAQGAEYVLLPENFAFFGSEQEKSAKAAEIETAARAFLKSTAAKHNITITGGGMPIANPAGKVFNSAVTYGPDGNELHRYDKLHLFDVAPGDNVSYQESRSTAPGGGSLSLFACGSMQVGMSVCYDIRFPALYRHHAKAGAQVLCVPAAFTKLTGEAHWHVLLRSRAIENTCYVLAAAQTGTHFGGRETFGHSLIVDPWGEVVAELGDRPGFVVHELLPERIAGVRRRMPSLQHDRL</sequence>
<evidence type="ECO:0000313" key="4">
    <source>
        <dbReference type="EMBL" id="AFM13607.1"/>
    </source>
</evidence>
<dbReference type="HOGENOM" id="CLU_030130_1_2_12"/>
<evidence type="ECO:0000256" key="1">
    <source>
        <dbReference type="ARBA" id="ARBA00010613"/>
    </source>
</evidence>
<dbReference type="InterPro" id="IPR036526">
    <property type="entry name" value="C-N_Hydrolase_sf"/>
</dbReference>
<evidence type="ECO:0000259" key="3">
    <source>
        <dbReference type="PROSITE" id="PS50263"/>
    </source>
</evidence>
<protein>
    <submittedName>
        <fullName evidence="4">Nitrilase/cyanide hydratase and apolipoprotein N-acyltransferase</fullName>
    </submittedName>
</protein>
<dbReference type="PATRIC" id="fig|869212.3.peg.2992"/>
<gene>
    <name evidence="4" type="ordered locus">Turpa_2968</name>
</gene>
<dbReference type="STRING" id="869212.Turpa_2968"/>
<proteinExistence type="inferred from homology"/>
<dbReference type="PROSITE" id="PS50263">
    <property type="entry name" value="CN_HYDROLASE"/>
    <property type="match status" value="1"/>
</dbReference>
<dbReference type="InterPro" id="IPR003010">
    <property type="entry name" value="C-N_Hydrolase"/>
</dbReference>